<comment type="caution">
    <text evidence="2">The sequence shown here is derived from an EMBL/GenBank/DDBJ whole genome shotgun (WGS) entry which is preliminary data.</text>
</comment>
<feature type="region of interest" description="Disordered" evidence="1">
    <location>
        <begin position="422"/>
        <end position="441"/>
    </location>
</feature>
<sequence>MDISQITAPAARGASLVSPIQTSRSVAIEQAHNLSFLGVAPTTVDLSSSGRFLSLASLFQKKTLDLQTSVATNADASKALADAAVTAAAMAGAFNELQTSAVDSNGLPTDTLDGQSLQSQFFQQLGGTPDDAEASLAAIGLTFSPATGTAAGALTVDDTLLQDAFRQDPSATSALLARAAGAFLNVVGTQIQAQVAKLSFLDDDSVFGTALPVPAADSQAIAAAPSYPIAQPASYTDNMFLQNLVSENLRTEDQSPVPLADLIGGEDFPMQAIPIASAQAEAPLAAARAAALPQAPAAPAIAASAANVAPTDARQPLTPTATATATPPAAAAPSSQDRLQPLPPAPPPPAATVSEPGTTASNAVGVAQQARVLAQQLQAEREAARALDEKIAGASDAVRAALADDIAQRDASRVGLLTAESARAQRRVDQPQPALSAPLAPDQFARPADAVRTASTAQSATDSPDTERPITPQPPLMQAPEQALLAARDPAIAAAIAAYHINTGPFAAQNGRPEMQPPKAKPVAPVAAVTKVDAAEALGTPGDGSAPLR</sequence>
<feature type="region of interest" description="Disordered" evidence="1">
    <location>
        <begin position="311"/>
        <end position="358"/>
    </location>
</feature>
<dbReference type="Proteomes" id="UP000609726">
    <property type="component" value="Unassembled WGS sequence"/>
</dbReference>
<feature type="region of interest" description="Disordered" evidence="1">
    <location>
        <begin position="447"/>
        <end position="475"/>
    </location>
</feature>
<protein>
    <recommendedName>
        <fullName evidence="4">Flagellar hook-length control protein FliK</fullName>
    </recommendedName>
</protein>
<evidence type="ECO:0000313" key="3">
    <source>
        <dbReference type="Proteomes" id="UP000609726"/>
    </source>
</evidence>
<organism evidence="2 3">
    <name type="scientific">Massilia mucilaginosa</name>
    <dbReference type="NCBI Taxonomy" id="2609282"/>
    <lineage>
        <taxon>Bacteria</taxon>
        <taxon>Pseudomonadati</taxon>
        <taxon>Pseudomonadota</taxon>
        <taxon>Betaproteobacteria</taxon>
        <taxon>Burkholderiales</taxon>
        <taxon>Oxalobacteraceae</taxon>
        <taxon>Telluria group</taxon>
        <taxon>Massilia</taxon>
    </lineage>
</organism>
<evidence type="ECO:0000313" key="2">
    <source>
        <dbReference type="EMBL" id="NHZ93476.1"/>
    </source>
</evidence>
<evidence type="ECO:0008006" key="4">
    <source>
        <dbReference type="Google" id="ProtNLM"/>
    </source>
</evidence>
<gene>
    <name evidence="2" type="ORF">F2P45_31405</name>
</gene>
<proteinExistence type="predicted"/>
<evidence type="ECO:0000256" key="1">
    <source>
        <dbReference type="SAM" id="MobiDB-lite"/>
    </source>
</evidence>
<accession>A0ABX0P424</accession>
<dbReference type="RefSeq" id="WP_166882162.1">
    <property type="nucleotide sequence ID" value="NZ_WHJH01000075.1"/>
</dbReference>
<keyword evidence="3" id="KW-1185">Reference proteome</keyword>
<dbReference type="EMBL" id="WHJH01000075">
    <property type="protein sequence ID" value="NHZ93476.1"/>
    <property type="molecule type" value="Genomic_DNA"/>
</dbReference>
<name>A0ABX0P424_9BURK</name>
<feature type="compositionally biased region" description="Polar residues" evidence="1">
    <location>
        <begin position="453"/>
        <end position="463"/>
    </location>
</feature>
<feature type="compositionally biased region" description="Pro residues" evidence="1">
    <location>
        <begin position="341"/>
        <end position="350"/>
    </location>
</feature>
<feature type="compositionally biased region" description="Low complexity" evidence="1">
    <location>
        <begin position="430"/>
        <end position="441"/>
    </location>
</feature>
<feature type="compositionally biased region" description="Low complexity" evidence="1">
    <location>
        <begin position="318"/>
        <end position="333"/>
    </location>
</feature>
<reference evidence="2 3" key="1">
    <citation type="submission" date="2019-10" db="EMBL/GenBank/DDBJ databases">
        <title>Taxonomy of Antarctic Massilia spp.: description of Massilia rubra sp. nov., Massilia aquatica sp. nov., Massilia mucilaginosa sp. nov., Massilia frigida sp. nov. isolated from streams, lakes and regoliths.</title>
        <authorList>
            <person name="Holochova P."/>
            <person name="Sedlacek I."/>
            <person name="Kralova S."/>
            <person name="Maslanova I."/>
            <person name="Busse H.-J."/>
            <person name="Stankova E."/>
            <person name="Vrbovska V."/>
            <person name="Kovarovic V."/>
            <person name="Bartak M."/>
            <person name="Svec P."/>
            <person name="Pantucek R."/>
        </authorList>
    </citation>
    <scope>NUCLEOTIDE SEQUENCE [LARGE SCALE GENOMIC DNA]</scope>
    <source>
        <strain evidence="2 3">CCM 8733</strain>
    </source>
</reference>